<reference evidence="1" key="1">
    <citation type="submission" date="2020-05" db="EMBL/GenBank/DDBJ databases">
        <title>Large-scale comparative analyses of tick genomes elucidate their genetic diversity and vector capacities.</title>
        <authorList>
            <person name="Jia N."/>
            <person name="Wang J."/>
            <person name="Shi W."/>
            <person name="Du L."/>
            <person name="Sun Y."/>
            <person name="Zhan W."/>
            <person name="Jiang J."/>
            <person name="Wang Q."/>
            <person name="Zhang B."/>
            <person name="Ji P."/>
            <person name="Sakyi L.B."/>
            <person name="Cui X."/>
            <person name="Yuan T."/>
            <person name="Jiang B."/>
            <person name="Yang W."/>
            <person name="Lam T.T.-Y."/>
            <person name="Chang Q."/>
            <person name="Ding S."/>
            <person name="Wang X."/>
            <person name="Zhu J."/>
            <person name="Ruan X."/>
            <person name="Zhao L."/>
            <person name="Wei J."/>
            <person name="Que T."/>
            <person name="Du C."/>
            <person name="Cheng J."/>
            <person name="Dai P."/>
            <person name="Han X."/>
            <person name="Huang E."/>
            <person name="Gao Y."/>
            <person name="Liu J."/>
            <person name="Shao H."/>
            <person name="Ye R."/>
            <person name="Li L."/>
            <person name="Wei W."/>
            <person name="Wang X."/>
            <person name="Wang C."/>
            <person name="Yang T."/>
            <person name="Huo Q."/>
            <person name="Li W."/>
            <person name="Guo W."/>
            <person name="Chen H."/>
            <person name="Zhou L."/>
            <person name="Ni X."/>
            <person name="Tian J."/>
            <person name="Zhou Y."/>
            <person name="Sheng Y."/>
            <person name="Liu T."/>
            <person name="Pan Y."/>
            <person name="Xia L."/>
            <person name="Li J."/>
            <person name="Zhao F."/>
            <person name="Cao W."/>
        </authorList>
    </citation>
    <scope>NUCLEOTIDE SEQUENCE</scope>
    <source>
        <strain evidence="1">Hyas-2018</strain>
    </source>
</reference>
<dbReference type="EMBL" id="CM023483">
    <property type="protein sequence ID" value="KAH6937316.1"/>
    <property type="molecule type" value="Genomic_DNA"/>
</dbReference>
<keyword evidence="2" id="KW-1185">Reference proteome</keyword>
<evidence type="ECO:0000313" key="2">
    <source>
        <dbReference type="Proteomes" id="UP000821845"/>
    </source>
</evidence>
<proteinExistence type="predicted"/>
<organism evidence="1 2">
    <name type="scientific">Hyalomma asiaticum</name>
    <name type="common">Tick</name>
    <dbReference type="NCBI Taxonomy" id="266040"/>
    <lineage>
        <taxon>Eukaryota</taxon>
        <taxon>Metazoa</taxon>
        <taxon>Ecdysozoa</taxon>
        <taxon>Arthropoda</taxon>
        <taxon>Chelicerata</taxon>
        <taxon>Arachnida</taxon>
        <taxon>Acari</taxon>
        <taxon>Parasitiformes</taxon>
        <taxon>Ixodida</taxon>
        <taxon>Ixodoidea</taxon>
        <taxon>Ixodidae</taxon>
        <taxon>Hyalomminae</taxon>
        <taxon>Hyalomma</taxon>
    </lineage>
</organism>
<evidence type="ECO:0000313" key="1">
    <source>
        <dbReference type="EMBL" id="KAH6937316.1"/>
    </source>
</evidence>
<comment type="caution">
    <text evidence="1">The sequence shown here is derived from an EMBL/GenBank/DDBJ whole genome shotgun (WGS) entry which is preliminary data.</text>
</comment>
<gene>
    <name evidence="1" type="ORF">HPB50_026728</name>
</gene>
<protein>
    <submittedName>
        <fullName evidence="1">Uncharacterized protein</fullName>
    </submittedName>
</protein>
<name>A0ACB7STH2_HYAAI</name>
<dbReference type="Proteomes" id="UP000821845">
    <property type="component" value="Chromosome 3"/>
</dbReference>
<sequence>MICVMRVQAEEAQGLEQNIRGSAYYVPHSEVIREDSVTTKLRVVFDASSHAKGVRSLNSWLEIGPNLNPDLLQVLLRFRFNLVPMTADIENAFLQVDILIEDRDMFRFLWFDETPDIYFKEEVVELGKVPEVYSGADGVVRACSVHLPGGKASSSQCSSYIV</sequence>
<accession>A0ACB7STH2</accession>